<organism evidence="2 3">
    <name type="scientific">Toxocara canis</name>
    <name type="common">Canine roundworm</name>
    <dbReference type="NCBI Taxonomy" id="6265"/>
    <lineage>
        <taxon>Eukaryota</taxon>
        <taxon>Metazoa</taxon>
        <taxon>Ecdysozoa</taxon>
        <taxon>Nematoda</taxon>
        <taxon>Chromadorea</taxon>
        <taxon>Rhabditida</taxon>
        <taxon>Spirurina</taxon>
        <taxon>Ascaridomorpha</taxon>
        <taxon>Ascaridoidea</taxon>
        <taxon>Toxocaridae</taxon>
        <taxon>Toxocara</taxon>
    </lineage>
</organism>
<evidence type="ECO:0000313" key="1">
    <source>
        <dbReference type="EMBL" id="VDM45842.1"/>
    </source>
</evidence>
<sequence>MGKPYLKCGLNFDWHIPSNNTSKRIVDELSSFLQSNDFVRKQRPSTWNPKNRSTKVDSVDTPGKISHLPIFPYGALRRLIVSLNEFVEMVTYEQEVETATDATSVGVQVDRMEEGRSETSDKIRIGTIGLRSVLRAMQRGTVSTVFLDAASLAPSAVSTALALYAIK</sequence>
<evidence type="ECO:0000313" key="3">
    <source>
        <dbReference type="WBParaSite" id="TCNE_0001452101-mRNA-1"/>
    </source>
</evidence>
<reference evidence="1 2" key="2">
    <citation type="submission" date="2018-11" db="EMBL/GenBank/DDBJ databases">
        <authorList>
            <consortium name="Pathogen Informatics"/>
        </authorList>
    </citation>
    <scope>NUCLEOTIDE SEQUENCE [LARGE SCALE GENOMIC DNA]</scope>
</reference>
<evidence type="ECO:0000313" key="2">
    <source>
        <dbReference type="Proteomes" id="UP000050794"/>
    </source>
</evidence>
<dbReference type="EMBL" id="UYWY01022297">
    <property type="protein sequence ID" value="VDM45842.1"/>
    <property type="molecule type" value="Genomic_DNA"/>
</dbReference>
<name>A0A183V1A1_TOXCA</name>
<dbReference type="WBParaSite" id="TCNE_0001452101-mRNA-1">
    <property type="protein sequence ID" value="TCNE_0001452101-mRNA-1"/>
    <property type="gene ID" value="TCNE_0001452101"/>
</dbReference>
<keyword evidence="2" id="KW-1185">Reference proteome</keyword>
<dbReference type="Proteomes" id="UP000050794">
    <property type="component" value="Unassembled WGS sequence"/>
</dbReference>
<dbReference type="AlphaFoldDB" id="A0A183V1A1"/>
<protein>
    <submittedName>
        <fullName evidence="1 3">Uncharacterized protein</fullName>
    </submittedName>
</protein>
<reference evidence="3" key="1">
    <citation type="submission" date="2016-06" db="UniProtKB">
        <authorList>
            <consortium name="WormBaseParasite"/>
        </authorList>
    </citation>
    <scope>IDENTIFICATION</scope>
</reference>
<accession>A0A183V1A1</accession>
<gene>
    <name evidence="1" type="ORF">TCNE_LOCUS14521</name>
</gene>
<proteinExistence type="predicted"/>